<evidence type="ECO:0000313" key="6">
    <source>
        <dbReference type="Proteomes" id="UP000323011"/>
    </source>
</evidence>
<dbReference type="PANTHER" id="PTHR47698:SF2">
    <property type="entry name" value="FATTY-ACID-BINDING PROTEIN 3, CHLOROPLASTIC"/>
    <property type="match status" value="1"/>
</dbReference>
<proteinExistence type="predicted"/>
<evidence type="ECO:0000313" key="4">
    <source>
        <dbReference type="EMBL" id="KAA0172695.1"/>
    </source>
</evidence>
<accession>A0A5A8DKL1</accession>
<name>A0A5A8DKL1_CAFRO</name>
<keyword evidence="6" id="KW-1185">Reference proteome</keyword>
<dbReference type="Gene3D" id="3.50.70.10">
    <property type="match status" value="1"/>
</dbReference>
<sequence>MRSSLVYTSRRLGGLAAVLAASRIGSESHCGPEEPAKRPLNPRDAPVRFRKDKVFESCTLQPFATVLEPVPNANGKQGMLCGTAVRCMLGMCWLEMTRAYAFGLYVDSSALRTLARRKYEWTPSGEGATAKPQPTRFLIDSKARQPRSWGELSLSLRMAIDIDGPHLAHGFKRSVAKQLMAAQAQATAAKAGDAAAQAAMDAKLLKAMDLDSSKDLPEVEDLARVFEAIGNMSKGTLVTFTWRQDGTLCMAVDGVARKDFVLRRTAVIRALFDVYCGEQPVSVEGAEAFRAALVRMTDAIMAGDSVTDAAAGSRA</sequence>
<evidence type="ECO:0000313" key="7">
    <source>
        <dbReference type="Proteomes" id="UP000324907"/>
    </source>
</evidence>
<dbReference type="InterPro" id="IPR036298">
    <property type="entry name" value="Chalcone_isomerase_sf"/>
</dbReference>
<dbReference type="Proteomes" id="UP000323011">
    <property type="component" value="Unassembled WGS sequence"/>
</dbReference>
<organism evidence="3 7">
    <name type="scientific">Cafeteria roenbergensis</name>
    <name type="common">Marine flagellate</name>
    <dbReference type="NCBI Taxonomy" id="33653"/>
    <lineage>
        <taxon>Eukaryota</taxon>
        <taxon>Sar</taxon>
        <taxon>Stramenopiles</taxon>
        <taxon>Bigyra</taxon>
        <taxon>Opalozoa</taxon>
        <taxon>Bicosoecida</taxon>
        <taxon>Cafeteriaceae</taxon>
        <taxon>Cafeteria</taxon>
    </lineage>
</organism>
<dbReference type="EMBL" id="VLTL01000043">
    <property type="protein sequence ID" value="KAA0165936.1"/>
    <property type="molecule type" value="Genomic_DNA"/>
</dbReference>
<dbReference type="Proteomes" id="UP000324907">
    <property type="component" value="Unassembled WGS sequence"/>
</dbReference>
<dbReference type="SUPFAM" id="SSF54626">
    <property type="entry name" value="Chalcone isomerase"/>
    <property type="match status" value="1"/>
</dbReference>
<comment type="caution">
    <text evidence="3">The sequence shown here is derived from an EMBL/GenBank/DDBJ whole genome shotgun (WGS) entry which is preliminary data.</text>
</comment>
<evidence type="ECO:0000313" key="8">
    <source>
        <dbReference type="Proteomes" id="UP000325113"/>
    </source>
</evidence>
<dbReference type="PANTHER" id="PTHR47698">
    <property type="entry name" value="FATTY-ACID-BINDING PROTEIN 3, CHLOROPLASTIC"/>
    <property type="match status" value="1"/>
</dbReference>
<dbReference type="Proteomes" id="UP000322899">
    <property type="component" value="Unassembled WGS sequence"/>
</dbReference>
<dbReference type="EMBL" id="VLTM01000022">
    <property type="protein sequence ID" value="KAA0163472.1"/>
    <property type="molecule type" value="Genomic_DNA"/>
</dbReference>
<dbReference type="OrthoDB" id="18193at2759"/>
<evidence type="ECO:0008006" key="9">
    <source>
        <dbReference type="Google" id="ProtNLM"/>
    </source>
</evidence>
<dbReference type="GO" id="GO:0016872">
    <property type="term" value="F:intramolecular lyase activity"/>
    <property type="evidence" value="ECO:0007669"/>
    <property type="project" value="InterPro"/>
</dbReference>
<evidence type="ECO:0000313" key="3">
    <source>
        <dbReference type="EMBL" id="KAA0165936.1"/>
    </source>
</evidence>
<dbReference type="Proteomes" id="UP000325113">
    <property type="component" value="Unassembled WGS sequence"/>
</dbReference>
<evidence type="ECO:0000313" key="5">
    <source>
        <dbReference type="Proteomes" id="UP000322899"/>
    </source>
</evidence>
<dbReference type="AlphaFoldDB" id="A0A5A8DKL1"/>
<evidence type="ECO:0000313" key="1">
    <source>
        <dbReference type="EMBL" id="KAA0153659.1"/>
    </source>
</evidence>
<evidence type="ECO:0000313" key="2">
    <source>
        <dbReference type="EMBL" id="KAA0163472.1"/>
    </source>
</evidence>
<dbReference type="EMBL" id="VLTO01000044">
    <property type="protein sequence ID" value="KAA0172695.1"/>
    <property type="molecule type" value="Genomic_DNA"/>
</dbReference>
<dbReference type="EMBL" id="VLTN01000015">
    <property type="protein sequence ID" value="KAA0153659.1"/>
    <property type="molecule type" value="Genomic_DNA"/>
</dbReference>
<reference evidence="5 6" key="1">
    <citation type="submission" date="2019-07" db="EMBL/GenBank/DDBJ databases">
        <title>Genomes of Cafeteria roenbergensis.</title>
        <authorList>
            <person name="Fischer M.G."/>
            <person name="Hackl T."/>
            <person name="Roman M."/>
        </authorList>
    </citation>
    <scope>NUCLEOTIDE SEQUENCE [LARGE SCALE GENOMIC DNA]</scope>
    <source>
        <strain evidence="1 6">BVI</strain>
        <strain evidence="2 8">Cflag</strain>
        <strain evidence="4 5">E4-10P</strain>
        <strain evidence="3 7">RCC970-E3</strain>
    </source>
</reference>
<dbReference type="InterPro" id="IPR016088">
    <property type="entry name" value="Chalcone_isomerase_3-sand"/>
</dbReference>
<gene>
    <name evidence="4" type="ORF">FNF27_05795</name>
    <name evidence="3" type="ORF">FNF28_03318</name>
    <name evidence="1" type="ORF">FNF29_03047</name>
    <name evidence="2" type="ORF">FNF31_02866</name>
</gene>
<protein>
    <recommendedName>
        <fullName evidence="9">Chalcone isomerase domain-containing protein</fullName>
    </recommendedName>
</protein>